<feature type="compositionally biased region" description="Basic and acidic residues" evidence="1">
    <location>
        <begin position="1"/>
        <end position="12"/>
    </location>
</feature>
<gene>
    <name evidence="2" type="ORF">BG454_03800</name>
</gene>
<feature type="region of interest" description="Disordered" evidence="1">
    <location>
        <begin position="1"/>
        <end position="27"/>
    </location>
</feature>
<name>A0A2K8K6I7_9RHOB</name>
<dbReference type="AlphaFoldDB" id="A0A2K8K6I7"/>
<protein>
    <recommendedName>
        <fullName evidence="4">TnsA endonuclease N-terminal domain-containing protein</fullName>
    </recommendedName>
</protein>
<dbReference type="Proteomes" id="UP000228948">
    <property type="component" value="Chromosome"/>
</dbReference>
<feature type="compositionally biased region" description="Basic residues" evidence="1">
    <location>
        <begin position="13"/>
        <end position="27"/>
    </location>
</feature>
<dbReference type="EMBL" id="CP024899">
    <property type="protein sequence ID" value="ATX65061.1"/>
    <property type="molecule type" value="Genomic_DNA"/>
</dbReference>
<dbReference type="KEGG" id="rbg:BG454_03800"/>
<reference evidence="2 3" key="1">
    <citation type="submission" date="2017-11" db="EMBL/GenBank/DDBJ databases">
        <title>Revised Sequence and Annotation of the Rhodobaca barguzinensis strain alga05 Genome.</title>
        <authorList>
            <person name="Kopejtka K."/>
            <person name="Tomasch J.M."/>
            <person name="Bunk B."/>
            <person name="Koblizek M."/>
        </authorList>
    </citation>
    <scope>NUCLEOTIDE SEQUENCE [LARGE SCALE GENOMIC DNA]</scope>
    <source>
        <strain evidence="3">alga05</strain>
    </source>
</reference>
<proteinExistence type="predicted"/>
<organism evidence="2 3">
    <name type="scientific">Roseinatronobacter bogoriensis subsp. barguzinensis</name>
    <dbReference type="NCBI Taxonomy" id="441209"/>
    <lineage>
        <taxon>Bacteria</taxon>
        <taxon>Pseudomonadati</taxon>
        <taxon>Pseudomonadota</taxon>
        <taxon>Alphaproteobacteria</taxon>
        <taxon>Rhodobacterales</taxon>
        <taxon>Paracoccaceae</taxon>
        <taxon>Roseinatronobacter</taxon>
    </lineage>
</organism>
<sequence>MSSLDEIREIARRTTKKEKTRKEKAKRKPKIIIGEIDGVIGWGRRRNPLSRSNQSYKSGMLIRTKLNDMKPSVALNDSEIEEAFKIDALLQPNVVGIECQPVTIPLPKLSERGQDRSHTFDVRITLESGRVYLVYVKSERSLKTRSSVPTVAEIVAHTPANLCDRITIISDVSFSRNYRDNNRRILMCHLMPDPDADALICGLVDKLSTPLRIKTLVEKSGLKKSQAWQAVLRMIGAGRIGTERDAVIAYPSLIWRPEQ</sequence>
<evidence type="ECO:0000256" key="1">
    <source>
        <dbReference type="SAM" id="MobiDB-lite"/>
    </source>
</evidence>
<evidence type="ECO:0000313" key="2">
    <source>
        <dbReference type="EMBL" id="ATX65061.1"/>
    </source>
</evidence>
<accession>A0A2K8K6I7</accession>
<dbReference type="RefSeq" id="WP_100319085.1">
    <property type="nucleotide sequence ID" value="NZ_CP024899.1"/>
</dbReference>
<evidence type="ECO:0008006" key="4">
    <source>
        <dbReference type="Google" id="ProtNLM"/>
    </source>
</evidence>
<evidence type="ECO:0000313" key="3">
    <source>
        <dbReference type="Proteomes" id="UP000228948"/>
    </source>
</evidence>
<dbReference type="OrthoDB" id="7724038at2"/>
<keyword evidence="3" id="KW-1185">Reference proteome</keyword>
<dbReference type="STRING" id="441209.GCA_001870665_00454"/>